<dbReference type="EMBL" id="DTIB01000104">
    <property type="protein sequence ID" value="HGB25618.1"/>
    <property type="molecule type" value="Genomic_DNA"/>
</dbReference>
<reference evidence="2" key="1">
    <citation type="journal article" date="2020" name="mSystems">
        <title>Genome- and Community-Level Interaction Insights into Carbon Utilization and Element Cycling Functions of Hydrothermarchaeota in Hydrothermal Sediment.</title>
        <authorList>
            <person name="Zhou Z."/>
            <person name="Liu Y."/>
            <person name="Xu W."/>
            <person name="Pan J."/>
            <person name="Luo Z.H."/>
            <person name="Li M."/>
        </authorList>
    </citation>
    <scope>NUCLEOTIDE SEQUENCE [LARGE SCALE GENOMIC DNA]</scope>
    <source>
        <strain evidence="2">SpSt-8</strain>
    </source>
</reference>
<sequence>MPDLEPLSAIGFFSVSRRLEVYQVIVFDYLDTSGEYAQIVEDEERLQRELEMLSSNMQKFLDNEEVVINGKRVKPRVLSVDVGFRGTPEEVYITFFIYFKGKPVKGENYYENIYEEEVAEYPISAYWFFPPGSHVKIVDMSGDIALLAPNIVAVKLEEGEKIQGYERIVFTM</sequence>
<keyword evidence="1" id="KW-0175">Coiled coil</keyword>
<evidence type="ECO:0000313" key="2">
    <source>
        <dbReference type="EMBL" id="HGB25618.1"/>
    </source>
</evidence>
<comment type="caution">
    <text evidence="2">The sequence shown here is derived from an EMBL/GenBank/DDBJ whole genome shotgun (WGS) entry which is preliminary data.</text>
</comment>
<proteinExistence type="predicted"/>
<feature type="coiled-coil region" evidence="1">
    <location>
        <begin position="36"/>
        <end position="63"/>
    </location>
</feature>
<gene>
    <name evidence="2" type="ORF">ENV88_06320</name>
</gene>
<dbReference type="AlphaFoldDB" id="A0A7C3WKQ3"/>
<organism evidence="2">
    <name type="scientific">Thermofilum pendens</name>
    <dbReference type="NCBI Taxonomy" id="2269"/>
    <lineage>
        <taxon>Archaea</taxon>
        <taxon>Thermoproteota</taxon>
        <taxon>Thermoprotei</taxon>
        <taxon>Thermofilales</taxon>
        <taxon>Thermofilaceae</taxon>
        <taxon>Thermofilum</taxon>
    </lineage>
</organism>
<protein>
    <submittedName>
        <fullName evidence="2">Uncharacterized protein</fullName>
    </submittedName>
</protein>
<name>A0A7C3WKQ3_THEPE</name>
<accession>A0A7C3WKQ3</accession>
<evidence type="ECO:0000256" key="1">
    <source>
        <dbReference type="SAM" id="Coils"/>
    </source>
</evidence>